<feature type="compositionally biased region" description="Low complexity" evidence="1">
    <location>
        <begin position="344"/>
        <end position="365"/>
    </location>
</feature>
<feature type="compositionally biased region" description="Basic and acidic residues" evidence="1">
    <location>
        <begin position="440"/>
        <end position="451"/>
    </location>
</feature>
<feature type="compositionally biased region" description="Basic residues" evidence="1">
    <location>
        <begin position="287"/>
        <end position="299"/>
    </location>
</feature>
<dbReference type="GeneID" id="25975866"/>
<feature type="compositionally biased region" description="Polar residues" evidence="1">
    <location>
        <begin position="1"/>
        <end position="12"/>
    </location>
</feature>
<protein>
    <submittedName>
        <fullName evidence="2">Apopolysialoglycoprotein-like protein</fullName>
    </submittedName>
</protein>
<dbReference type="InParanoid" id="F0XGE3"/>
<dbReference type="STRING" id="655863.F0XGE3"/>
<dbReference type="RefSeq" id="XP_014172386.1">
    <property type="nucleotide sequence ID" value="XM_014316911.1"/>
</dbReference>
<dbReference type="AlphaFoldDB" id="F0XGE3"/>
<gene>
    <name evidence="2" type="ORF">CMQ_2833</name>
</gene>
<dbReference type="OrthoDB" id="275715at2759"/>
<feature type="compositionally biased region" description="Low complexity" evidence="1">
    <location>
        <begin position="453"/>
        <end position="465"/>
    </location>
</feature>
<accession>F0XGE3</accession>
<evidence type="ECO:0000313" key="3">
    <source>
        <dbReference type="Proteomes" id="UP000007796"/>
    </source>
</evidence>
<reference evidence="2 3" key="1">
    <citation type="journal article" date="2011" name="Proc. Natl. Acad. Sci. U.S.A.">
        <title>Genome and transcriptome analyses of the mountain pine beetle-fungal symbiont Grosmannia clavigera, a lodgepole pine pathogen.</title>
        <authorList>
            <person name="DiGuistini S."/>
            <person name="Wang Y."/>
            <person name="Liao N.Y."/>
            <person name="Taylor G."/>
            <person name="Tanguay P."/>
            <person name="Feau N."/>
            <person name="Henrissat B."/>
            <person name="Chan S.K."/>
            <person name="Hesse-Orce U."/>
            <person name="Alamouti S.M."/>
            <person name="Tsui C.K.M."/>
            <person name="Docking R.T."/>
            <person name="Levasseur A."/>
            <person name="Haridas S."/>
            <person name="Robertson G."/>
            <person name="Birol I."/>
            <person name="Holt R.A."/>
            <person name="Marra M.A."/>
            <person name="Hamelin R.C."/>
            <person name="Hirst M."/>
            <person name="Jones S.J.M."/>
            <person name="Bohlmann J."/>
            <person name="Breuil C."/>
        </authorList>
    </citation>
    <scope>NUCLEOTIDE SEQUENCE [LARGE SCALE GENOMIC DNA]</scope>
    <source>
        <strain evidence="3">kw1407 / UAMH 11150</strain>
    </source>
</reference>
<sequence>MAPSYRISTQTRRGARNTYPEHDDFEGLPVRQWRHEWINVDPPQPAHANDSKTNNRWSYELPHGMPKDWQLLPPHTQDLLRAARSGILYKRRAPAEEDEADADVTAAAATAAASGGGPMADASSSVADLTTADSAASGADAAAAKKKGILLLAGQATPAASAVTTAAVTAPAKDETLLLRVWKQVSRDVESPLASHLAKRRKNTVVLPPKQTVEIASSASASVTSMPMPMVTVAKVRKLDAAGNAYEQTVTLADGQQTVDGGEILSTTLVPASNRDLPPQQQQTTPSRKRNPPPRRKGKPMTDFLEEQSEPASSVVQSGARSEPEPGQQADDQPDVAMSDQPAEEVAVPEPEVAAEPEAPAAAPEAELKVESVSAKPTPEAEVTQIAETTEAVETAEAAPVTAPESTTESVTKLPAADPAPEVQLDAEPTTIEPLSETPPPKEESLSDKVDSPAAANVAEPVAEPVAEDTKGETQPASED</sequence>
<feature type="region of interest" description="Disordered" evidence="1">
    <location>
        <begin position="1"/>
        <end position="24"/>
    </location>
</feature>
<proteinExistence type="predicted"/>
<feature type="compositionally biased region" description="Polar residues" evidence="1">
    <location>
        <begin position="310"/>
        <end position="320"/>
    </location>
</feature>
<dbReference type="eggNOG" id="ENOG502S36A">
    <property type="taxonomic scope" value="Eukaryota"/>
</dbReference>
<name>F0XGE3_GROCL</name>
<dbReference type="EMBL" id="GL629769">
    <property type="protein sequence ID" value="EFX02904.1"/>
    <property type="molecule type" value="Genomic_DNA"/>
</dbReference>
<evidence type="ECO:0000313" key="2">
    <source>
        <dbReference type="EMBL" id="EFX02904.1"/>
    </source>
</evidence>
<dbReference type="Proteomes" id="UP000007796">
    <property type="component" value="Unassembled WGS sequence"/>
</dbReference>
<keyword evidence="3" id="KW-1185">Reference proteome</keyword>
<organism evidence="3">
    <name type="scientific">Grosmannia clavigera (strain kw1407 / UAMH 11150)</name>
    <name type="common">Blue stain fungus</name>
    <name type="synonym">Graphiocladiella clavigera</name>
    <dbReference type="NCBI Taxonomy" id="655863"/>
    <lineage>
        <taxon>Eukaryota</taxon>
        <taxon>Fungi</taxon>
        <taxon>Dikarya</taxon>
        <taxon>Ascomycota</taxon>
        <taxon>Pezizomycotina</taxon>
        <taxon>Sordariomycetes</taxon>
        <taxon>Sordariomycetidae</taxon>
        <taxon>Ophiostomatales</taxon>
        <taxon>Ophiostomataceae</taxon>
        <taxon>Leptographium</taxon>
    </lineage>
</organism>
<dbReference type="HOGENOM" id="CLU_568642_0_0_1"/>
<feature type="region of interest" description="Disordered" evidence="1">
    <location>
        <begin position="268"/>
        <end position="480"/>
    </location>
</feature>
<feature type="compositionally biased region" description="Low complexity" evidence="1">
    <location>
        <begin position="380"/>
        <end position="409"/>
    </location>
</feature>
<evidence type="ECO:0000256" key="1">
    <source>
        <dbReference type="SAM" id="MobiDB-lite"/>
    </source>
</evidence>